<dbReference type="RefSeq" id="YP_009610171.1">
    <property type="nucleotide sequence ID" value="NC_042001.1"/>
</dbReference>
<keyword evidence="3" id="KW-1185">Reference proteome</keyword>
<reference evidence="3" key="1">
    <citation type="submission" date="2017-06" db="EMBL/GenBank/DDBJ databases">
        <authorList>
            <person name="Kim H.J."/>
            <person name="Triplett B.A."/>
        </authorList>
    </citation>
    <scope>NUCLEOTIDE SEQUENCE [LARGE SCALE GENOMIC DNA]</scope>
</reference>
<accession>A0A286S1V4</accession>
<sequence>MKIDIQNVETRRYFYKIAASIAPLLLVLNIATPDEVDIYLNIGAAILGLSVPVLALSKTPKPGESLEIVNDGK</sequence>
<evidence type="ECO:0000313" key="2">
    <source>
        <dbReference type="EMBL" id="ASX99271.1"/>
    </source>
</evidence>
<dbReference type="Proteomes" id="UP000225204">
    <property type="component" value="Segment"/>
</dbReference>
<feature type="transmembrane region" description="Helical" evidence="1">
    <location>
        <begin position="38"/>
        <end position="56"/>
    </location>
</feature>
<feature type="transmembrane region" description="Helical" evidence="1">
    <location>
        <begin position="12"/>
        <end position="32"/>
    </location>
</feature>
<gene>
    <name evidence="2" type="primary">47</name>
    <name evidence="2" type="ORF">SEA_MOLIVIA_47</name>
</gene>
<keyword evidence="1" id="KW-1133">Transmembrane helix</keyword>
<protein>
    <submittedName>
        <fullName evidence="2">Uncharacterized protein</fullName>
    </submittedName>
</protein>
<organism evidence="2 3">
    <name type="scientific">Arthrobacter phage Molivia</name>
    <dbReference type="NCBI Taxonomy" id="2015839"/>
    <lineage>
        <taxon>Viruses</taxon>
        <taxon>Duplodnaviria</taxon>
        <taxon>Heunggongvirae</taxon>
        <taxon>Uroviricota</taxon>
        <taxon>Caudoviricetes</taxon>
        <taxon>Amigovirus</taxon>
        <taxon>Amigovirus molivia</taxon>
    </lineage>
</organism>
<keyword evidence="1" id="KW-0812">Transmembrane</keyword>
<name>A0A286S1V4_9CAUD</name>
<keyword evidence="1" id="KW-0472">Membrane</keyword>
<dbReference type="EMBL" id="MF185731">
    <property type="protein sequence ID" value="ASX99271.1"/>
    <property type="molecule type" value="Genomic_DNA"/>
</dbReference>
<proteinExistence type="predicted"/>
<dbReference type="KEGG" id="vg:40086259"/>
<dbReference type="GeneID" id="40086259"/>
<evidence type="ECO:0000256" key="1">
    <source>
        <dbReference type="SAM" id="Phobius"/>
    </source>
</evidence>
<evidence type="ECO:0000313" key="3">
    <source>
        <dbReference type="Proteomes" id="UP000225204"/>
    </source>
</evidence>